<dbReference type="CDD" id="cd17536">
    <property type="entry name" value="REC_YesN-like"/>
    <property type="match status" value="1"/>
</dbReference>
<evidence type="ECO:0000259" key="10">
    <source>
        <dbReference type="PROSITE" id="PS50110"/>
    </source>
</evidence>
<organism evidence="11 12">
    <name type="scientific">Paenibacillus oryzisoli</name>
    <dbReference type="NCBI Taxonomy" id="1850517"/>
    <lineage>
        <taxon>Bacteria</taxon>
        <taxon>Bacillati</taxon>
        <taxon>Bacillota</taxon>
        <taxon>Bacilli</taxon>
        <taxon>Bacillales</taxon>
        <taxon>Paenibacillaceae</taxon>
        <taxon>Paenibacillus</taxon>
    </lineage>
</organism>
<gene>
    <name evidence="11" type="ORF">A8708_28070</name>
</gene>
<sequence length="530" mass="61120">MKLLIVEDEVRLRDRIAEGIAWEEHGIELIGAVGTGEEALRLVEKIGADIVLTDIQMPVMSGLELARLLQQHHRHIKMIMLTGHDEFDYARESIEYGVSKYVLKPASNDRILESVLDAASKRRLELEEKHQYDLLKERWRTHLPRLHESFYRNWLTGNYASWELDKRGEEVHLKLPDQLYIPVILDIDPLNEDDTRFLPSDRSLLLFSLNGVAKERLAETSAFIVQETDGTTIVLFMGVLDENRMDFYQRVNHAVTDVLTMTKDSLKITASAGIGPIVDAKELLPDAYLKAKMALQTRIVYGHNIAITFHENPSAANKWTSLGDMEKQLETSFELGDEQQAKEVAGQLIRSAFSTGSVPEVREFLIHISGMLSRFIHARQWLLTEVTGDDYTYFESLNQLLTREQIQEWMIRVIGRICLFVNESRKNSTKQSVTDILKLIDTRLHEDISLYRISEILYMNSSYLSRLFKEEMGMSFTDYVLERRMERAKALLVQGAKVYEAAEQVGFRHVNYFSKAFHKYWGMKPGDLNK</sequence>
<dbReference type="EMBL" id="LYPB01000069">
    <property type="protein sequence ID" value="OAS17878.1"/>
    <property type="molecule type" value="Genomic_DNA"/>
</dbReference>
<dbReference type="PROSITE" id="PS50110">
    <property type="entry name" value="RESPONSE_REGULATORY"/>
    <property type="match status" value="1"/>
</dbReference>
<dbReference type="Pfam" id="PF00072">
    <property type="entry name" value="Response_reg"/>
    <property type="match status" value="1"/>
</dbReference>
<keyword evidence="7" id="KW-0804">Transcription</keyword>
<reference evidence="11 12" key="1">
    <citation type="submission" date="2016-05" db="EMBL/GenBank/DDBJ databases">
        <title>Paenibacillus sp. 1ZS3-15 nov., isolated from the rhizosphere soil.</title>
        <authorList>
            <person name="Zhang X.X."/>
            <person name="Zhang J."/>
        </authorList>
    </citation>
    <scope>NUCLEOTIDE SEQUENCE [LARGE SCALE GENOMIC DNA]</scope>
    <source>
        <strain evidence="11 12">1ZS3-15</strain>
    </source>
</reference>
<dbReference type="STRING" id="1850517.A8708_28070"/>
<protein>
    <recommendedName>
        <fullName evidence="13">Two-component system response regulator</fullName>
    </recommendedName>
</protein>
<dbReference type="PANTHER" id="PTHR42713:SF3">
    <property type="entry name" value="TRANSCRIPTIONAL REGULATORY PROTEIN HPTR"/>
    <property type="match status" value="1"/>
</dbReference>
<dbReference type="SMART" id="SM00342">
    <property type="entry name" value="HTH_ARAC"/>
    <property type="match status" value="1"/>
</dbReference>
<dbReference type="InterPro" id="IPR018060">
    <property type="entry name" value="HTH_AraC"/>
</dbReference>
<dbReference type="Proteomes" id="UP000078454">
    <property type="component" value="Unassembled WGS sequence"/>
</dbReference>
<feature type="domain" description="Response regulatory" evidence="10">
    <location>
        <begin position="2"/>
        <end position="119"/>
    </location>
</feature>
<evidence type="ECO:0000256" key="1">
    <source>
        <dbReference type="ARBA" id="ARBA00004496"/>
    </source>
</evidence>
<dbReference type="GO" id="GO:0000160">
    <property type="term" value="P:phosphorelay signal transduction system"/>
    <property type="evidence" value="ECO:0007669"/>
    <property type="project" value="UniProtKB-KW"/>
</dbReference>
<dbReference type="Gene3D" id="1.10.10.60">
    <property type="entry name" value="Homeodomain-like"/>
    <property type="match status" value="2"/>
</dbReference>
<evidence type="ECO:0000313" key="12">
    <source>
        <dbReference type="Proteomes" id="UP000078454"/>
    </source>
</evidence>
<dbReference type="PROSITE" id="PS01124">
    <property type="entry name" value="HTH_ARAC_FAMILY_2"/>
    <property type="match status" value="1"/>
</dbReference>
<dbReference type="InterPro" id="IPR011006">
    <property type="entry name" value="CheY-like_superfamily"/>
</dbReference>
<evidence type="ECO:0000313" key="11">
    <source>
        <dbReference type="EMBL" id="OAS17878.1"/>
    </source>
</evidence>
<evidence type="ECO:0000256" key="5">
    <source>
        <dbReference type="ARBA" id="ARBA00023015"/>
    </source>
</evidence>
<feature type="modified residue" description="4-aspartylphosphate" evidence="8">
    <location>
        <position position="54"/>
    </location>
</feature>
<dbReference type="PANTHER" id="PTHR42713">
    <property type="entry name" value="HISTIDINE KINASE-RELATED"/>
    <property type="match status" value="1"/>
</dbReference>
<dbReference type="SUPFAM" id="SSF46689">
    <property type="entry name" value="Homeodomain-like"/>
    <property type="match status" value="2"/>
</dbReference>
<evidence type="ECO:0000256" key="6">
    <source>
        <dbReference type="ARBA" id="ARBA00023125"/>
    </source>
</evidence>
<comment type="caution">
    <text evidence="11">The sequence shown here is derived from an EMBL/GenBank/DDBJ whole genome shotgun (WGS) entry which is preliminary data.</text>
</comment>
<name>A0A198AA96_9BACL</name>
<dbReference type="Pfam" id="PF12833">
    <property type="entry name" value="HTH_18"/>
    <property type="match status" value="1"/>
</dbReference>
<evidence type="ECO:0000256" key="3">
    <source>
        <dbReference type="ARBA" id="ARBA00022553"/>
    </source>
</evidence>
<keyword evidence="5" id="KW-0805">Transcription regulation</keyword>
<dbReference type="Gene3D" id="3.40.50.2300">
    <property type="match status" value="1"/>
</dbReference>
<evidence type="ECO:0008006" key="13">
    <source>
        <dbReference type="Google" id="ProtNLM"/>
    </source>
</evidence>
<evidence type="ECO:0000256" key="2">
    <source>
        <dbReference type="ARBA" id="ARBA00022490"/>
    </source>
</evidence>
<keyword evidence="4" id="KW-0902">Two-component regulatory system</keyword>
<dbReference type="GO" id="GO:0003700">
    <property type="term" value="F:DNA-binding transcription factor activity"/>
    <property type="evidence" value="ECO:0007669"/>
    <property type="project" value="InterPro"/>
</dbReference>
<dbReference type="InterPro" id="IPR001789">
    <property type="entry name" value="Sig_transdc_resp-reg_receiver"/>
</dbReference>
<evidence type="ECO:0000256" key="7">
    <source>
        <dbReference type="ARBA" id="ARBA00023163"/>
    </source>
</evidence>
<accession>A0A198AA96</accession>
<keyword evidence="2" id="KW-0963">Cytoplasm</keyword>
<dbReference type="AlphaFoldDB" id="A0A198AA96"/>
<proteinExistence type="predicted"/>
<feature type="domain" description="HTH araC/xylS-type" evidence="9">
    <location>
        <begin position="434"/>
        <end position="530"/>
    </location>
</feature>
<evidence type="ECO:0000256" key="4">
    <source>
        <dbReference type="ARBA" id="ARBA00023012"/>
    </source>
</evidence>
<keyword evidence="12" id="KW-1185">Reference proteome</keyword>
<dbReference type="GO" id="GO:0005737">
    <property type="term" value="C:cytoplasm"/>
    <property type="evidence" value="ECO:0007669"/>
    <property type="project" value="UniProtKB-SubCell"/>
</dbReference>
<keyword evidence="6" id="KW-0238">DNA-binding</keyword>
<dbReference type="SMART" id="SM00448">
    <property type="entry name" value="REC"/>
    <property type="match status" value="1"/>
</dbReference>
<keyword evidence="3 8" id="KW-0597">Phosphoprotein</keyword>
<evidence type="ECO:0000256" key="8">
    <source>
        <dbReference type="PROSITE-ProRule" id="PRU00169"/>
    </source>
</evidence>
<dbReference type="GO" id="GO:0043565">
    <property type="term" value="F:sequence-specific DNA binding"/>
    <property type="evidence" value="ECO:0007669"/>
    <property type="project" value="InterPro"/>
</dbReference>
<dbReference type="InterPro" id="IPR051552">
    <property type="entry name" value="HptR"/>
</dbReference>
<comment type="subcellular location">
    <subcellularLocation>
        <location evidence="1">Cytoplasm</location>
    </subcellularLocation>
</comment>
<dbReference type="SUPFAM" id="SSF52172">
    <property type="entry name" value="CheY-like"/>
    <property type="match status" value="1"/>
</dbReference>
<evidence type="ECO:0000259" key="9">
    <source>
        <dbReference type="PROSITE" id="PS01124"/>
    </source>
</evidence>
<dbReference type="InterPro" id="IPR009057">
    <property type="entry name" value="Homeodomain-like_sf"/>
</dbReference>